<comment type="caution">
    <text evidence="2">The sequence shown here is derived from an EMBL/GenBank/DDBJ whole genome shotgun (WGS) entry which is preliminary data.</text>
</comment>
<sequence length="480" mass="50189">MKKIYLLCLLIMQTGAGYLMAQNVGINATGALPDTKAMLDISSTSSGLLIPRMTTVQRDAIAGPTVGLQVYNLTTNTVDVFRGVNWEATGFMSPTSSVVNVNSLADLPAPSNGVITLVEGKMYSFSGIVNISPNYIDLNGAAARGNNPVGDGVASNVSGAVLRSTGKHVYLEKLLVILASSTTKAYDFADNVGDKSCNIITGNNVKPASPAQPAGPGVGTVSGFRAVIILQNYFDVSDGLKVTGTMGRLILGFNLFGSITAGNSAVEMLSGLTVNDVDLSNNHFIFTPNVAATGIKISGATVDRGRMSTNMFRNVATPITGFSGDTPGWQMQNNTGVPNTRAQGFLYMNGNTTATNFVDQTSYVKVAGNTTIVRQQKFTSITTNRLTYAGKSSTSVRVTAIIGGKAPFAGADYSIAIIKNGVTIPLPAASIGSMLNNQGFQIVLETDVDLATGDFLELGIRNTASTASVTISDLQLRVSE</sequence>
<keyword evidence="3" id="KW-1185">Reference proteome</keyword>
<feature type="signal peptide" evidence="1">
    <location>
        <begin position="1"/>
        <end position="21"/>
    </location>
</feature>
<feature type="chain" id="PRO_5047088459" evidence="1">
    <location>
        <begin position="22"/>
        <end position="480"/>
    </location>
</feature>
<proteinExistence type="predicted"/>
<dbReference type="RefSeq" id="WP_188562236.1">
    <property type="nucleotide sequence ID" value="NZ_BMGY01000020.1"/>
</dbReference>
<dbReference type="EMBL" id="BMGY01000020">
    <property type="protein sequence ID" value="GGH86492.1"/>
    <property type="molecule type" value="Genomic_DNA"/>
</dbReference>
<evidence type="ECO:0000313" key="2">
    <source>
        <dbReference type="EMBL" id="GGH86492.1"/>
    </source>
</evidence>
<keyword evidence="1" id="KW-0732">Signal</keyword>
<name>A0ABQ2A6U4_9BACT</name>
<protein>
    <submittedName>
        <fullName evidence="2">Uncharacterized protein</fullName>
    </submittedName>
</protein>
<accession>A0ABQ2A6U4</accession>
<dbReference type="Proteomes" id="UP000637774">
    <property type="component" value="Unassembled WGS sequence"/>
</dbReference>
<organism evidence="2 3">
    <name type="scientific">Hymenobacter frigidus</name>
    <dbReference type="NCBI Taxonomy" id="1524095"/>
    <lineage>
        <taxon>Bacteria</taxon>
        <taxon>Pseudomonadati</taxon>
        <taxon>Bacteroidota</taxon>
        <taxon>Cytophagia</taxon>
        <taxon>Cytophagales</taxon>
        <taxon>Hymenobacteraceae</taxon>
        <taxon>Hymenobacter</taxon>
    </lineage>
</organism>
<gene>
    <name evidence="2" type="ORF">GCM10011495_23190</name>
</gene>
<evidence type="ECO:0000256" key="1">
    <source>
        <dbReference type="SAM" id="SignalP"/>
    </source>
</evidence>
<evidence type="ECO:0000313" key="3">
    <source>
        <dbReference type="Proteomes" id="UP000637774"/>
    </source>
</evidence>
<reference evidence="3" key="1">
    <citation type="journal article" date="2019" name="Int. J. Syst. Evol. Microbiol.">
        <title>The Global Catalogue of Microorganisms (GCM) 10K type strain sequencing project: providing services to taxonomists for standard genome sequencing and annotation.</title>
        <authorList>
            <consortium name="The Broad Institute Genomics Platform"/>
            <consortium name="The Broad Institute Genome Sequencing Center for Infectious Disease"/>
            <person name="Wu L."/>
            <person name="Ma J."/>
        </authorList>
    </citation>
    <scope>NUCLEOTIDE SEQUENCE [LARGE SCALE GENOMIC DNA]</scope>
    <source>
        <strain evidence="3">CGMCC 1.14966</strain>
    </source>
</reference>